<dbReference type="PANTHER" id="PTHR43660">
    <property type="entry name" value="DIPEPTIDYL CARBOXYPEPTIDASE"/>
    <property type="match status" value="1"/>
</dbReference>
<dbReference type="FunFam" id="3.40.390.10:FF:000009">
    <property type="entry name" value="Oligopeptidase A"/>
    <property type="match status" value="1"/>
</dbReference>
<dbReference type="InterPro" id="IPR034005">
    <property type="entry name" value="M3A_DCP"/>
</dbReference>
<organism evidence="9 10">
    <name type="scientific">Aureimonas pseudogalii</name>
    <dbReference type="NCBI Taxonomy" id="1744844"/>
    <lineage>
        <taxon>Bacteria</taxon>
        <taxon>Pseudomonadati</taxon>
        <taxon>Pseudomonadota</taxon>
        <taxon>Alphaproteobacteria</taxon>
        <taxon>Hyphomicrobiales</taxon>
        <taxon>Aurantimonadaceae</taxon>
        <taxon>Aureimonas</taxon>
    </lineage>
</organism>
<dbReference type="SUPFAM" id="SSF55486">
    <property type="entry name" value="Metalloproteases ('zincins'), catalytic domain"/>
    <property type="match status" value="1"/>
</dbReference>
<dbReference type="PANTHER" id="PTHR43660:SF1">
    <property type="entry name" value="DIPEPTIDYL CARBOXYPEPTIDASE"/>
    <property type="match status" value="1"/>
</dbReference>
<dbReference type="GO" id="GO:0004222">
    <property type="term" value="F:metalloendopeptidase activity"/>
    <property type="evidence" value="ECO:0007669"/>
    <property type="project" value="InterPro"/>
</dbReference>
<dbReference type="EMBL" id="JACIEK010000013">
    <property type="protein sequence ID" value="MBB3999987.1"/>
    <property type="molecule type" value="Genomic_DNA"/>
</dbReference>
<dbReference type="Gene3D" id="3.40.390.10">
    <property type="entry name" value="Collagenase (Catalytic Domain)"/>
    <property type="match status" value="1"/>
</dbReference>
<accession>A0A7W6MLN9</accession>
<dbReference type="GO" id="GO:0005829">
    <property type="term" value="C:cytosol"/>
    <property type="evidence" value="ECO:0007669"/>
    <property type="project" value="TreeGrafter"/>
</dbReference>
<proteinExistence type="inferred from homology"/>
<name>A0A7W6MLN9_9HYPH</name>
<protein>
    <submittedName>
        <fullName evidence="9">Peptidyl-dipeptidase Dcp</fullName>
        <ecNumber evidence="9">3.4.15.5</ecNumber>
    </submittedName>
</protein>
<dbReference type="Pfam" id="PF01432">
    <property type="entry name" value="Peptidase_M3"/>
    <property type="match status" value="1"/>
</dbReference>
<dbReference type="GO" id="GO:0008241">
    <property type="term" value="F:peptidyl-dipeptidase activity"/>
    <property type="evidence" value="ECO:0007669"/>
    <property type="project" value="UniProtKB-EC"/>
</dbReference>
<comment type="caution">
    <text evidence="9">The sequence shown here is derived from an EMBL/GenBank/DDBJ whole genome shotgun (WGS) entry which is preliminary data.</text>
</comment>
<evidence type="ECO:0000256" key="1">
    <source>
        <dbReference type="ARBA" id="ARBA00006040"/>
    </source>
</evidence>
<dbReference type="GO" id="GO:0004180">
    <property type="term" value="F:carboxypeptidase activity"/>
    <property type="evidence" value="ECO:0007669"/>
    <property type="project" value="UniProtKB-KW"/>
</dbReference>
<evidence type="ECO:0000256" key="2">
    <source>
        <dbReference type="ARBA" id="ARBA00022670"/>
    </source>
</evidence>
<evidence type="ECO:0000313" key="9">
    <source>
        <dbReference type="EMBL" id="MBB3999987.1"/>
    </source>
</evidence>
<dbReference type="Proteomes" id="UP000542776">
    <property type="component" value="Unassembled WGS sequence"/>
</dbReference>
<evidence type="ECO:0000313" key="10">
    <source>
        <dbReference type="Proteomes" id="UP000542776"/>
    </source>
</evidence>
<evidence type="ECO:0000256" key="3">
    <source>
        <dbReference type="ARBA" id="ARBA00022723"/>
    </source>
</evidence>
<dbReference type="InterPro" id="IPR045090">
    <property type="entry name" value="Pept_M3A_M3B"/>
</dbReference>
<sequence>MEQLMLENHIAAFDRRFAFASATALPEIVAIGPADFADAFDRAMAEELAEVEAIANAPGEPGFDDTILALERSGRTLSRVASLFYALAGAETSDALQAVEREVSPKLSRHGSAISLNPALFARIDALHERRAALALTPEQLRLLERVHGGFLRSGARLQGPHRERFADLNARLAELGTRFSQNVLADERAYARPVARADLAGLPAFLVSAMADAASERGLEDHAVTLSRSVIVPFLQFCPDKALRAEVFTAWSRRGENEGPTDNRPVLAEILRLRAEKARLLGFVSFADYKLDDTMAKTPDAVETLLRGVWEKARERAEADAGVLARLAAEAGDDAPLGPADWRYYAEKRRRAEFAIDESALKSYFQLDRMIEAAFDVATRLFGLRFRALPEAVAWHPDARVWQVLDADGAPRGLFVGDYFARSSKRSGAWMSALRSQHKLDGGQRPVIYNVCNFAKPAAGEPALLSVDDAKTLFHEFGHALHGLLSNVTYPSLAGTAVARDFVELPSQLFEHWLTVPAILKAHALHAETGEPLPQAEVAKLKAAATFDAGFATVEFTSSALVDIVLHRQGEAPADPAAREAEILASLGMPAAITMRHRSPHFAHIFSGDGYSAGYYSYMWSEVLDADAFEAFEETGDAFDPATARRLRENVYAAGNSADPAGLYAAFRGRAPDPQAMMRKRGFAA</sequence>
<keyword evidence="9" id="KW-0121">Carboxypeptidase</keyword>
<gene>
    <name evidence="9" type="ORF">GGR04_003859</name>
</gene>
<keyword evidence="6 7" id="KW-0482">Metalloprotease</keyword>
<keyword evidence="10" id="KW-1185">Reference proteome</keyword>
<evidence type="ECO:0000256" key="5">
    <source>
        <dbReference type="ARBA" id="ARBA00022833"/>
    </source>
</evidence>
<evidence type="ECO:0000256" key="6">
    <source>
        <dbReference type="ARBA" id="ARBA00023049"/>
    </source>
</evidence>
<dbReference type="GO" id="GO:0006508">
    <property type="term" value="P:proteolysis"/>
    <property type="evidence" value="ECO:0007669"/>
    <property type="project" value="UniProtKB-KW"/>
</dbReference>
<comment type="cofactor">
    <cofactor evidence="7">
        <name>Zn(2+)</name>
        <dbReference type="ChEBI" id="CHEBI:29105"/>
    </cofactor>
    <text evidence="7">Binds 1 zinc ion.</text>
</comment>
<dbReference type="GO" id="GO:0046872">
    <property type="term" value="F:metal ion binding"/>
    <property type="evidence" value="ECO:0007669"/>
    <property type="project" value="UniProtKB-UniRule"/>
</dbReference>
<keyword evidence="2 7" id="KW-0645">Protease</keyword>
<dbReference type="CDD" id="cd06456">
    <property type="entry name" value="M3A_DCP"/>
    <property type="match status" value="1"/>
</dbReference>
<evidence type="ECO:0000259" key="8">
    <source>
        <dbReference type="Pfam" id="PF01432"/>
    </source>
</evidence>
<dbReference type="Gene3D" id="1.10.1370.40">
    <property type="match status" value="1"/>
</dbReference>
<dbReference type="EC" id="3.4.15.5" evidence="9"/>
<dbReference type="Gene3D" id="1.10.1370.10">
    <property type="entry name" value="Neurolysin, domain 3"/>
    <property type="match status" value="1"/>
</dbReference>
<feature type="domain" description="Peptidase M3A/M3B catalytic" evidence="8">
    <location>
        <begin position="236"/>
        <end position="683"/>
    </location>
</feature>
<dbReference type="AlphaFoldDB" id="A0A7W6MLN9"/>
<evidence type="ECO:0000256" key="7">
    <source>
        <dbReference type="RuleBase" id="RU003435"/>
    </source>
</evidence>
<reference evidence="9 10" key="1">
    <citation type="submission" date="2020-08" db="EMBL/GenBank/DDBJ databases">
        <title>Genomic Encyclopedia of Type Strains, Phase IV (KMG-IV): sequencing the most valuable type-strain genomes for metagenomic binning, comparative biology and taxonomic classification.</title>
        <authorList>
            <person name="Goeker M."/>
        </authorList>
    </citation>
    <scope>NUCLEOTIDE SEQUENCE [LARGE SCALE GENOMIC DNA]</scope>
    <source>
        <strain evidence="9 10">DSM 102238</strain>
    </source>
</reference>
<keyword evidence="3 7" id="KW-0479">Metal-binding</keyword>
<comment type="similarity">
    <text evidence="1 7">Belongs to the peptidase M3 family.</text>
</comment>
<keyword evidence="4 7" id="KW-0378">Hydrolase</keyword>
<evidence type="ECO:0000256" key="4">
    <source>
        <dbReference type="ARBA" id="ARBA00022801"/>
    </source>
</evidence>
<keyword evidence="5 7" id="KW-0862">Zinc</keyword>
<dbReference type="InterPro" id="IPR024079">
    <property type="entry name" value="MetalloPept_cat_dom_sf"/>
</dbReference>
<dbReference type="InterPro" id="IPR001567">
    <property type="entry name" value="Pept_M3A_M3B_dom"/>
</dbReference>
<dbReference type="InterPro" id="IPR024077">
    <property type="entry name" value="Neurolysin/TOP_dom2"/>
</dbReference>